<accession>A0A6I4NU27</accession>
<proteinExistence type="predicted"/>
<evidence type="ECO:0000259" key="1">
    <source>
        <dbReference type="Pfam" id="PF20815"/>
    </source>
</evidence>
<gene>
    <name evidence="2" type="ORF">GB864_04900</name>
</gene>
<dbReference type="AlphaFoldDB" id="A0A6I4NU27"/>
<comment type="caution">
    <text evidence="2">The sequence shown here is derived from an EMBL/GenBank/DDBJ whole genome shotgun (WGS) entry which is preliminary data.</text>
</comment>
<dbReference type="InterPro" id="IPR049311">
    <property type="entry name" value="GIY_YIG_cat"/>
</dbReference>
<sequence length="183" mass="19878">MPVDSAVATALRTQLLASVPTGAAELAEIDSTGVYAWWGSLPFPRDFPPVDERLPLYVGIADRQTLGQRAASNHLRSTRASGLRRSLAAVLVDELELQDLVIRHPRAGKYALTAAGEARLTTWVLANLQVTWVPEPHPGPHERQLVAELLPPLNHTYATGSPFRRILAARRAALRAAATLTVD</sequence>
<dbReference type="Proteomes" id="UP000438182">
    <property type="component" value="Unassembled WGS sequence"/>
</dbReference>
<reference evidence="2 3" key="1">
    <citation type="submission" date="2019-12" db="EMBL/GenBank/DDBJ databases">
        <authorList>
            <person name="Kim Y.S."/>
        </authorList>
    </citation>
    <scope>NUCLEOTIDE SEQUENCE [LARGE SCALE GENOMIC DNA]</scope>
    <source>
        <strain evidence="2 3">MMS17-SY077</strain>
    </source>
</reference>
<dbReference type="Pfam" id="PF20815">
    <property type="entry name" value="GIY_YIG_2"/>
    <property type="match status" value="1"/>
</dbReference>
<protein>
    <recommendedName>
        <fullName evidence="1">GIY-YIG catalytic domain-containing protein</fullName>
    </recommendedName>
</protein>
<dbReference type="RefSeq" id="WP_160423235.1">
    <property type="nucleotide sequence ID" value="NZ_WSTA01000014.1"/>
</dbReference>
<evidence type="ECO:0000313" key="3">
    <source>
        <dbReference type="Proteomes" id="UP000438182"/>
    </source>
</evidence>
<dbReference type="EMBL" id="WSTA01000014">
    <property type="protein sequence ID" value="MWB97888.1"/>
    <property type="molecule type" value="Genomic_DNA"/>
</dbReference>
<keyword evidence="3" id="KW-1185">Reference proteome</keyword>
<organism evidence="2 3">
    <name type="scientific">Agromyces seonyuensis</name>
    <dbReference type="NCBI Taxonomy" id="2662446"/>
    <lineage>
        <taxon>Bacteria</taxon>
        <taxon>Bacillati</taxon>
        <taxon>Actinomycetota</taxon>
        <taxon>Actinomycetes</taxon>
        <taxon>Micrococcales</taxon>
        <taxon>Microbacteriaceae</taxon>
        <taxon>Agromyces</taxon>
    </lineage>
</organism>
<name>A0A6I4NU27_9MICO</name>
<feature type="domain" description="GIY-YIG catalytic" evidence="1">
    <location>
        <begin position="56"/>
        <end position="172"/>
    </location>
</feature>
<evidence type="ECO:0000313" key="2">
    <source>
        <dbReference type="EMBL" id="MWB97888.1"/>
    </source>
</evidence>